<dbReference type="EMBL" id="JAVDYF010000001">
    <property type="protein sequence ID" value="MDR7356258.1"/>
    <property type="molecule type" value="Genomic_DNA"/>
</dbReference>
<dbReference type="PANTHER" id="PTHR43566">
    <property type="entry name" value="CONSERVED PROTEIN"/>
    <property type="match status" value="1"/>
</dbReference>
<comment type="caution">
    <text evidence="3">The sequence shown here is derived from an EMBL/GenBank/DDBJ whole genome shotgun (WGS) entry which is preliminary data.</text>
</comment>
<sequence length="408" mass="45023">MSASYRKRIVDQELHSTLNRAGAVLIQGAKACGKTETALQVAGSVITMDTNPQASRLMSIDPHLLLVGPTPRLIDEWQIHPEIWNYVKRAVDDRKTPGQFILTGSTAPQAEESRHSGAGRFARLTMRTMTFVETGHSSEEISLHDVLDNAPIQAMSDKHIDFHTLITRIAVGGWPGNLTLNTEDALEMNKDYVETIAFAEVQNFNLRNSVKMRRLLTSLGRAIGTEMNVSTIASDIGAGHKSTNLYLDVLRQLFIVEEQPAWSSHLRSRAQLRKTPKLHLADPSLAVAALSATPTTLLEQLEYTGQLFESQVVHDLRVLSGQPVFHARDNSGAEVDAIIDYPDGKLLLVEVKLGQNDAVVEQAARSLNRFANKLNRDDVSKMIITSGGFGYRRIEDNIAVVPFTALTL</sequence>
<reference evidence="3 4" key="1">
    <citation type="submission" date="2023-07" db="EMBL/GenBank/DDBJ databases">
        <title>Sequencing the genomes of 1000 actinobacteria strains.</title>
        <authorList>
            <person name="Klenk H.-P."/>
        </authorList>
    </citation>
    <scope>NUCLEOTIDE SEQUENCE [LARGE SCALE GENOMIC DNA]</scope>
    <source>
        <strain evidence="3 4">DSM 44508</strain>
    </source>
</reference>
<protein>
    <submittedName>
        <fullName evidence="3">AAA+ superfamily ATPase</fullName>
    </submittedName>
</protein>
<evidence type="ECO:0000259" key="2">
    <source>
        <dbReference type="Pfam" id="PF13635"/>
    </source>
</evidence>
<dbReference type="InterPro" id="IPR041682">
    <property type="entry name" value="AAA_14"/>
</dbReference>
<accession>A0ABU2BCC8</accession>
<evidence type="ECO:0000259" key="1">
    <source>
        <dbReference type="Pfam" id="PF13173"/>
    </source>
</evidence>
<name>A0ABU2BCC8_9CORY</name>
<feature type="domain" description="AAA" evidence="1">
    <location>
        <begin position="23"/>
        <end position="133"/>
    </location>
</feature>
<gene>
    <name evidence="3" type="ORF">J2S37_002796</name>
</gene>
<evidence type="ECO:0000313" key="3">
    <source>
        <dbReference type="EMBL" id="MDR7356258.1"/>
    </source>
</evidence>
<dbReference type="InterPro" id="IPR025420">
    <property type="entry name" value="DUF4143"/>
</dbReference>
<dbReference type="Pfam" id="PF13635">
    <property type="entry name" value="DUF4143"/>
    <property type="match status" value="1"/>
</dbReference>
<dbReference type="PANTHER" id="PTHR43566:SF2">
    <property type="entry name" value="DUF4143 DOMAIN-CONTAINING PROTEIN"/>
    <property type="match status" value="1"/>
</dbReference>
<keyword evidence="4" id="KW-1185">Reference proteome</keyword>
<dbReference type="Proteomes" id="UP001183619">
    <property type="component" value="Unassembled WGS sequence"/>
</dbReference>
<organism evidence="3 4">
    <name type="scientific">Corynebacterium felinum</name>
    <dbReference type="NCBI Taxonomy" id="131318"/>
    <lineage>
        <taxon>Bacteria</taxon>
        <taxon>Bacillati</taxon>
        <taxon>Actinomycetota</taxon>
        <taxon>Actinomycetes</taxon>
        <taxon>Mycobacteriales</taxon>
        <taxon>Corynebacteriaceae</taxon>
        <taxon>Corynebacterium</taxon>
    </lineage>
</organism>
<dbReference type="RefSeq" id="WP_277104347.1">
    <property type="nucleotide sequence ID" value="NZ_BAAAJS010000067.1"/>
</dbReference>
<feature type="domain" description="DUF4143" evidence="2">
    <location>
        <begin position="204"/>
        <end position="353"/>
    </location>
</feature>
<dbReference type="Pfam" id="PF13173">
    <property type="entry name" value="AAA_14"/>
    <property type="match status" value="1"/>
</dbReference>
<evidence type="ECO:0000313" key="4">
    <source>
        <dbReference type="Proteomes" id="UP001183619"/>
    </source>
</evidence>
<proteinExistence type="predicted"/>